<dbReference type="Proteomes" id="UP000320496">
    <property type="component" value="Chromosome"/>
</dbReference>
<dbReference type="InterPro" id="IPR007315">
    <property type="entry name" value="PIG-V/Gpi18"/>
</dbReference>
<evidence type="ECO:0000256" key="6">
    <source>
        <dbReference type="ARBA" id="ARBA00022692"/>
    </source>
</evidence>
<dbReference type="OrthoDB" id="267564at2"/>
<evidence type="ECO:0000256" key="4">
    <source>
        <dbReference type="ARBA" id="ARBA00022676"/>
    </source>
</evidence>
<keyword evidence="5 11" id="KW-0808">Transferase</keyword>
<feature type="transmembrane region" description="Helical" evidence="10">
    <location>
        <begin position="20"/>
        <end position="39"/>
    </location>
</feature>
<keyword evidence="9 10" id="KW-0472">Membrane</keyword>
<protein>
    <submittedName>
        <fullName evidence="11">Mannosyltransferase (PIG-V)</fullName>
    </submittedName>
</protein>
<evidence type="ECO:0000313" key="11">
    <source>
        <dbReference type="EMBL" id="QDU39489.1"/>
    </source>
</evidence>
<feature type="transmembrane region" description="Helical" evidence="10">
    <location>
        <begin position="107"/>
        <end position="129"/>
    </location>
</feature>
<evidence type="ECO:0000256" key="7">
    <source>
        <dbReference type="ARBA" id="ARBA00022824"/>
    </source>
</evidence>
<dbReference type="GO" id="GO:0006506">
    <property type="term" value="P:GPI anchor biosynthetic process"/>
    <property type="evidence" value="ECO:0007669"/>
    <property type="project" value="UniProtKB-UniPathway"/>
</dbReference>
<dbReference type="Pfam" id="PF04188">
    <property type="entry name" value="Mannosyl_trans2"/>
    <property type="match status" value="1"/>
</dbReference>
<dbReference type="EMBL" id="CP036275">
    <property type="protein sequence ID" value="QDU39489.1"/>
    <property type="molecule type" value="Genomic_DNA"/>
</dbReference>
<dbReference type="UniPathway" id="UPA00196"/>
<evidence type="ECO:0000256" key="1">
    <source>
        <dbReference type="ARBA" id="ARBA00004477"/>
    </source>
</evidence>
<evidence type="ECO:0000256" key="8">
    <source>
        <dbReference type="ARBA" id="ARBA00022989"/>
    </source>
</evidence>
<keyword evidence="4 11" id="KW-0328">Glycosyltransferase</keyword>
<feature type="transmembrane region" description="Helical" evidence="10">
    <location>
        <begin position="141"/>
        <end position="161"/>
    </location>
</feature>
<dbReference type="GO" id="GO:0004376">
    <property type="term" value="F:GPI mannosyltransferase activity"/>
    <property type="evidence" value="ECO:0007669"/>
    <property type="project" value="InterPro"/>
</dbReference>
<evidence type="ECO:0000256" key="2">
    <source>
        <dbReference type="ARBA" id="ARBA00004687"/>
    </source>
</evidence>
<accession>A0A517ZAN6</accession>
<keyword evidence="3" id="KW-0337">GPI-anchor biosynthesis</keyword>
<feature type="transmembrane region" description="Helical" evidence="10">
    <location>
        <begin position="368"/>
        <end position="389"/>
    </location>
</feature>
<proteinExistence type="predicted"/>
<dbReference type="AlphaFoldDB" id="A0A517ZAN6"/>
<dbReference type="GO" id="GO:0016020">
    <property type="term" value="C:membrane"/>
    <property type="evidence" value="ECO:0007669"/>
    <property type="project" value="GOC"/>
</dbReference>
<keyword evidence="12" id="KW-1185">Reference proteome</keyword>
<feature type="transmembrane region" description="Helical" evidence="10">
    <location>
        <begin position="396"/>
        <end position="418"/>
    </location>
</feature>
<evidence type="ECO:0000256" key="9">
    <source>
        <dbReference type="ARBA" id="ARBA00023136"/>
    </source>
</evidence>
<dbReference type="GO" id="GO:0031501">
    <property type="term" value="C:mannosyltransferase complex"/>
    <property type="evidence" value="ECO:0007669"/>
    <property type="project" value="TreeGrafter"/>
</dbReference>
<dbReference type="PANTHER" id="PTHR12468:SF2">
    <property type="entry name" value="GPI MANNOSYLTRANSFERASE 2"/>
    <property type="match status" value="1"/>
</dbReference>
<evidence type="ECO:0000256" key="5">
    <source>
        <dbReference type="ARBA" id="ARBA00022679"/>
    </source>
</evidence>
<keyword evidence="8 10" id="KW-1133">Transmembrane helix</keyword>
<dbReference type="GO" id="GO:0000009">
    <property type="term" value="F:alpha-1,6-mannosyltransferase activity"/>
    <property type="evidence" value="ECO:0007669"/>
    <property type="project" value="InterPro"/>
</dbReference>
<dbReference type="KEGG" id="mri:Mal4_38340"/>
<feature type="transmembrane region" description="Helical" evidence="10">
    <location>
        <begin position="236"/>
        <end position="255"/>
    </location>
</feature>
<keyword evidence="6 10" id="KW-0812">Transmembrane</keyword>
<comment type="subcellular location">
    <subcellularLocation>
        <location evidence="1">Endoplasmic reticulum membrane</location>
        <topology evidence="1">Multi-pass membrane protein</topology>
    </subcellularLocation>
</comment>
<organism evidence="11 12">
    <name type="scientific">Maioricimonas rarisocia</name>
    <dbReference type="NCBI Taxonomy" id="2528026"/>
    <lineage>
        <taxon>Bacteria</taxon>
        <taxon>Pseudomonadati</taxon>
        <taxon>Planctomycetota</taxon>
        <taxon>Planctomycetia</taxon>
        <taxon>Planctomycetales</taxon>
        <taxon>Planctomycetaceae</taxon>
        <taxon>Maioricimonas</taxon>
    </lineage>
</organism>
<gene>
    <name evidence="11" type="ORF">Mal4_38340</name>
</gene>
<sequence>MPGAGRALRTSSNASASLQIALLVIATGLLVLLGIQLGAEVVRGPAMSYSGAQHFLERFARWDARHYVLFVEEGYGSDPEPATRVVFFPAVPLLARGIVALTGLSPIASLLVVSHASLLAASLLLFALLRRRDPPLDQRTATLCVLCLLLLPTGVFFRVAYTESMFLLLTVLAMYGMAAHWRPVLVAVVIGLSTATRPTGVALLLPFAWYLWQRERNPPSPQPLAPSLLRVSPRGLLLLPVACWGLLAYMTWLWWRFDDPVAFVTQMPRWVLRGDATLWERLWTAVTLSPLREAYDPTSDAYWAVLDKTTHSVLSLRMADPLWFAGTALLIVVGAKQRWLSTGELLLAAGLLGIPWFLHSHASMMQSYGRYAAVVWPACLVAGQMLARIPRVLTDVLCGTAALLLVIYAAMFSARYFIV</sequence>
<feature type="transmembrane region" description="Helical" evidence="10">
    <location>
        <begin position="181"/>
        <end position="212"/>
    </location>
</feature>
<comment type="pathway">
    <text evidence="2">Glycolipid biosynthesis; glycosylphosphatidylinositol-anchor biosynthesis.</text>
</comment>
<keyword evidence="7" id="KW-0256">Endoplasmic reticulum</keyword>
<name>A0A517ZAN6_9PLAN</name>
<reference evidence="11 12" key="1">
    <citation type="submission" date="2019-02" db="EMBL/GenBank/DDBJ databases">
        <title>Deep-cultivation of Planctomycetes and their phenomic and genomic characterization uncovers novel biology.</title>
        <authorList>
            <person name="Wiegand S."/>
            <person name="Jogler M."/>
            <person name="Boedeker C."/>
            <person name="Pinto D."/>
            <person name="Vollmers J."/>
            <person name="Rivas-Marin E."/>
            <person name="Kohn T."/>
            <person name="Peeters S.H."/>
            <person name="Heuer A."/>
            <person name="Rast P."/>
            <person name="Oberbeckmann S."/>
            <person name="Bunk B."/>
            <person name="Jeske O."/>
            <person name="Meyerdierks A."/>
            <person name="Storesund J.E."/>
            <person name="Kallscheuer N."/>
            <person name="Luecker S."/>
            <person name="Lage O.M."/>
            <person name="Pohl T."/>
            <person name="Merkel B.J."/>
            <person name="Hornburger P."/>
            <person name="Mueller R.-W."/>
            <person name="Bruemmer F."/>
            <person name="Labrenz M."/>
            <person name="Spormann A.M."/>
            <person name="Op den Camp H."/>
            <person name="Overmann J."/>
            <person name="Amann R."/>
            <person name="Jetten M.S.M."/>
            <person name="Mascher T."/>
            <person name="Medema M.H."/>
            <person name="Devos D.P."/>
            <person name="Kaster A.-K."/>
            <person name="Ovreas L."/>
            <person name="Rohde M."/>
            <person name="Galperin M.Y."/>
            <person name="Jogler C."/>
        </authorList>
    </citation>
    <scope>NUCLEOTIDE SEQUENCE [LARGE SCALE GENOMIC DNA]</scope>
    <source>
        <strain evidence="11 12">Mal4</strain>
    </source>
</reference>
<evidence type="ECO:0000256" key="3">
    <source>
        <dbReference type="ARBA" id="ARBA00022502"/>
    </source>
</evidence>
<dbReference type="PANTHER" id="PTHR12468">
    <property type="entry name" value="GPI MANNOSYLTRANSFERASE 2"/>
    <property type="match status" value="1"/>
</dbReference>
<evidence type="ECO:0000256" key="10">
    <source>
        <dbReference type="SAM" id="Phobius"/>
    </source>
</evidence>
<feature type="transmembrane region" description="Helical" evidence="10">
    <location>
        <begin position="314"/>
        <end position="333"/>
    </location>
</feature>
<feature type="transmembrane region" description="Helical" evidence="10">
    <location>
        <begin position="345"/>
        <end position="362"/>
    </location>
</feature>
<evidence type="ECO:0000313" key="12">
    <source>
        <dbReference type="Proteomes" id="UP000320496"/>
    </source>
</evidence>